<dbReference type="InterPro" id="IPR032466">
    <property type="entry name" value="Metal_Hydrolase"/>
</dbReference>
<evidence type="ECO:0000256" key="7">
    <source>
        <dbReference type="PIRSR" id="PIRSR038994-2"/>
    </source>
</evidence>
<keyword evidence="11" id="KW-1185">Reference proteome</keyword>
<dbReference type="GO" id="GO:0006046">
    <property type="term" value="P:N-acetylglucosamine catabolic process"/>
    <property type="evidence" value="ECO:0007669"/>
    <property type="project" value="TreeGrafter"/>
</dbReference>
<evidence type="ECO:0000256" key="2">
    <source>
        <dbReference type="ARBA" id="ARBA00022723"/>
    </source>
</evidence>
<dbReference type="RefSeq" id="WP_073291913.1">
    <property type="nucleotide sequence ID" value="NZ_FRCP01000034.1"/>
</dbReference>
<keyword evidence="2 8" id="KW-0479">Metal-binding</keyword>
<evidence type="ECO:0000259" key="9">
    <source>
        <dbReference type="Pfam" id="PF01979"/>
    </source>
</evidence>
<dbReference type="Gene3D" id="3.20.20.140">
    <property type="entry name" value="Metal-dependent hydrolases"/>
    <property type="match status" value="1"/>
</dbReference>
<evidence type="ECO:0000313" key="11">
    <source>
        <dbReference type="Proteomes" id="UP000184038"/>
    </source>
</evidence>
<evidence type="ECO:0000256" key="1">
    <source>
        <dbReference type="ARBA" id="ARBA00010716"/>
    </source>
</evidence>
<feature type="active site" description="Proton donor/acceptor" evidence="6">
    <location>
        <position position="279"/>
    </location>
</feature>
<feature type="binding site" evidence="7">
    <location>
        <begin position="224"/>
        <end position="225"/>
    </location>
    <ligand>
        <name>substrate</name>
    </ligand>
</feature>
<keyword evidence="3 5" id="KW-0378">Hydrolase</keyword>
<name>A0A1M7NMD6_9FIRM</name>
<comment type="cofactor">
    <cofactor evidence="8">
        <name>a divalent metal cation</name>
        <dbReference type="ChEBI" id="CHEBI:60240"/>
    </cofactor>
    <text evidence="8">Binds 1 divalent metal cation per subunit.</text>
</comment>
<comment type="similarity">
    <text evidence="1 5">Belongs to the metallo-dependent hydrolases superfamily. NagA family.</text>
</comment>
<dbReference type="CDD" id="cd00854">
    <property type="entry name" value="NagA"/>
    <property type="match status" value="1"/>
</dbReference>
<sequence length="385" mass="41987">MIIKNGMIYSDQNAFVPLDIITANDTIQQLSINEDGAQCYDSTNHQVIDATDCYVIPGLTDLHFHGCVGFDACDSAIDAIETIASYELSHGITTICPTTMTLPEEELLSILSTIHNYKTTHSDPNHADVLGIYLEGPFLSKSKKGAQDSTHMVAPNVSLYEKLTTAAHGLIKFVAIAPEETNALDLIERFHNEVTFTIAHTISDYDTCMQAFNVGARQVTHLFNAMPSLHHRSPGVIGAAFDSPHSHVELIADGNHIHPSVVRLTFQLFSDDRVILVSDSMCATGMPDGNYSLGGQDVYVKDSVAELEDQTIAGSTTNLYDCMCRAVKMGIPLESAIKAACENPIKALGLYDTYGSITPNKKANLLVVSKDLQIRHIIKDGKLFK</sequence>
<dbReference type="OrthoDB" id="9776488at2"/>
<dbReference type="InterPro" id="IPR003764">
    <property type="entry name" value="GlcNAc_6-P_deAcase"/>
</dbReference>
<feature type="binding site" evidence="8">
    <location>
        <position position="135"/>
    </location>
    <ligand>
        <name>Zn(2+)</name>
        <dbReference type="ChEBI" id="CHEBI:29105"/>
    </ligand>
</feature>
<dbReference type="NCBIfam" id="TIGR00221">
    <property type="entry name" value="nagA"/>
    <property type="match status" value="1"/>
</dbReference>
<dbReference type="GO" id="GO:0008448">
    <property type="term" value="F:N-acetylglucosamine-6-phosphate deacetylase activity"/>
    <property type="evidence" value="ECO:0007669"/>
    <property type="project" value="InterPro"/>
</dbReference>
<evidence type="ECO:0000256" key="4">
    <source>
        <dbReference type="ARBA" id="ARBA00023277"/>
    </source>
</evidence>
<accession>A0A1M7NMD6</accession>
<evidence type="ECO:0000256" key="6">
    <source>
        <dbReference type="PIRSR" id="PIRSR038994-1"/>
    </source>
</evidence>
<gene>
    <name evidence="10" type="ORF">SAMN02746066_04610</name>
</gene>
<reference evidence="10 11" key="1">
    <citation type="submission" date="2016-11" db="EMBL/GenBank/DDBJ databases">
        <authorList>
            <person name="Jaros S."/>
            <person name="Januszkiewicz K."/>
            <person name="Wedrychowicz H."/>
        </authorList>
    </citation>
    <scope>NUCLEOTIDE SEQUENCE [LARGE SCALE GENOMIC DNA]</scope>
    <source>
        <strain evidence="10 11">DSM 15930</strain>
    </source>
</reference>
<keyword evidence="4 5" id="KW-0119">Carbohydrate metabolism</keyword>
<dbReference type="AlphaFoldDB" id="A0A1M7NMD6"/>
<evidence type="ECO:0000313" key="10">
    <source>
        <dbReference type="EMBL" id="SHN05044.1"/>
    </source>
</evidence>
<feature type="binding site" evidence="8">
    <location>
        <position position="221"/>
    </location>
    <ligand>
        <name>Zn(2+)</name>
        <dbReference type="ChEBI" id="CHEBI:29105"/>
    </ligand>
</feature>
<dbReference type="InterPro" id="IPR011059">
    <property type="entry name" value="Metal-dep_hydrolase_composite"/>
</dbReference>
<protein>
    <submittedName>
        <fullName evidence="10">N-acetylglucosamine-6-phosphate deacetylase</fullName>
    </submittedName>
</protein>
<dbReference type="Pfam" id="PF01979">
    <property type="entry name" value="Amidohydro_1"/>
    <property type="match status" value="1"/>
</dbReference>
<dbReference type="STRING" id="1120996.SAMN02746066_04610"/>
<feature type="binding site" evidence="7">
    <location>
        <begin position="312"/>
        <end position="314"/>
    </location>
    <ligand>
        <name>substrate</name>
    </ligand>
</feature>
<dbReference type="SUPFAM" id="SSF51338">
    <property type="entry name" value="Composite domain of metallo-dependent hydrolases"/>
    <property type="match status" value="1"/>
</dbReference>
<feature type="binding site" evidence="7">
    <location>
        <position position="256"/>
    </location>
    <ligand>
        <name>substrate</name>
    </ligand>
</feature>
<feature type="domain" description="Amidohydrolase-related" evidence="9">
    <location>
        <begin position="54"/>
        <end position="383"/>
    </location>
</feature>
<dbReference type="SUPFAM" id="SSF51556">
    <property type="entry name" value="Metallo-dependent hydrolases"/>
    <property type="match status" value="1"/>
</dbReference>
<evidence type="ECO:0000256" key="8">
    <source>
        <dbReference type="PIRSR" id="PIRSR038994-3"/>
    </source>
</evidence>
<evidence type="ECO:0000256" key="5">
    <source>
        <dbReference type="PIRNR" id="PIRNR038994"/>
    </source>
</evidence>
<feature type="binding site" evidence="7">
    <location>
        <position position="146"/>
    </location>
    <ligand>
        <name>substrate</name>
    </ligand>
</feature>
<dbReference type="PANTHER" id="PTHR11113:SF14">
    <property type="entry name" value="N-ACETYLGLUCOSAMINE-6-PHOSPHATE DEACETYLASE"/>
    <property type="match status" value="1"/>
</dbReference>
<proteinExistence type="inferred from homology"/>
<dbReference type="EMBL" id="FRCP01000034">
    <property type="protein sequence ID" value="SHN05044.1"/>
    <property type="molecule type" value="Genomic_DNA"/>
</dbReference>
<organism evidence="10 11">
    <name type="scientific">Anaerosporobacter mobilis DSM 15930</name>
    <dbReference type="NCBI Taxonomy" id="1120996"/>
    <lineage>
        <taxon>Bacteria</taxon>
        <taxon>Bacillati</taxon>
        <taxon>Bacillota</taxon>
        <taxon>Clostridia</taxon>
        <taxon>Lachnospirales</taxon>
        <taxon>Lachnospiraceae</taxon>
        <taxon>Anaerosporobacter</taxon>
    </lineage>
</organism>
<dbReference type="Proteomes" id="UP000184038">
    <property type="component" value="Unassembled WGS sequence"/>
</dbReference>
<dbReference type="PANTHER" id="PTHR11113">
    <property type="entry name" value="N-ACETYLGLUCOSAMINE-6-PHOSPHATE DEACETYLASE"/>
    <property type="match status" value="1"/>
</dbReference>
<dbReference type="PIRSF" id="PIRSF038994">
    <property type="entry name" value="NagA"/>
    <property type="match status" value="1"/>
</dbReference>
<dbReference type="InterPro" id="IPR006680">
    <property type="entry name" value="Amidohydro-rel"/>
</dbReference>
<feature type="binding site" evidence="7">
    <location>
        <position position="232"/>
    </location>
    <ligand>
        <name>substrate</name>
    </ligand>
</feature>
<dbReference type="GO" id="GO:0046872">
    <property type="term" value="F:metal ion binding"/>
    <property type="evidence" value="ECO:0007669"/>
    <property type="project" value="UniProtKB-KW"/>
</dbReference>
<evidence type="ECO:0000256" key="3">
    <source>
        <dbReference type="ARBA" id="ARBA00022801"/>
    </source>
</evidence>
<feature type="binding site" evidence="8">
    <location>
        <position position="200"/>
    </location>
    <ligand>
        <name>Zn(2+)</name>
        <dbReference type="ChEBI" id="CHEBI:29105"/>
    </ligand>
</feature>
<dbReference type="Gene3D" id="2.30.40.10">
    <property type="entry name" value="Urease, subunit C, domain 1"/>
    <property type="match status" value="1"/>
</dbReference>